<dbReference type="Proteomes" id="UP000240971">
    <property type="component" value="Unassembled WGS sequence"/>
</dbReference>
<protein>
    <recommendedName>
        <fullName evidence="4">Lipoprotein</fullName>
    </recommendedName>
</protein>
<name>A0A2P8HT05_CHINA</name>
<keyword evidence="1" id="KW-0732">Signal</keyword>
<gene>
    <name evidence="2" type="ORF">CLV51_101692</name>
</gene>
<sequence length="224" mass="24973">MKQLLTALLPLLLFACSTTNHAKTKDILYSNDLEWNVKINDGWFSAKTIAFGPYSTSSRKNGVAEATFVKDPKNAFNFYVNGNDEHLLVQTMNTTSIVFSNRALPAYLNGLQADAAIYYVLINGTKNDPLKRWEMVLKAPHYLELNDNKPTGILRSTGTDIRITAHNHFGKVNSYEKICYEFQYRGQPVAAVIPGDKPRVWVSKEADAETTKTLAAAIAALLLK</sequence>
<feature type="signal peptide" evidence="1">
    <location>
        <begin position="1"/>
        <end position="22"/>
    </location>
</feature>
<dbReference type="PROSITE" id="PS51257">
    <property type="entry name" value="PROKAR_LIPOPROTEIN"/>
    <property type="match status" value="1"/>
</dbReference>
<evidence type="ECO:0008006" key="4">
    <source>
        <dbReference type="Google" id="ProtNLM"/>
    </source>
</evidence>
<dbReference type="EMBL" id="PYAW01000001">
    <property type="protein sequence ID" value="PSL49361.1"/>
    <property type="molecule type" value="Genomic_DNA"/>
</dbReference>
<dbReference type="RefSeq" id="WP_106526601.1">
    <property type="nucleotide sequence ID" value="NZ_PYAW01000001.1"/>
</dbReference>
<comment type="caution">
    <text evidence="2">The sequence shown here is derived from an EMBL/GenBank/DDBJ whole genome shotgun (WGS) entry which is preliminary data.</text>
</comment>
<accession>A0A2P8HT05</accession>
<dbReference type="OrthoDB" id="657859at2"/>
<reference evidence="2 3" key="1">
    <citation type="submission" date="2018-03" db="EMBL/GenBank/DDBJ databases">
        <title>Genomic Encyclopedia of Archaeal and Bacterial Type Strains, Phase II (KMG-II): from individual species to whole genera.</title>
        <authorList>
            <person name="Goeker M."/>
        </authorList>
    </citation>
    <scope>NUCLEOTIDE SEQUENCE [LARGE SCALE GENOMIC DNA]</scope>
    <source>
        <strain evidence="2 3">DSM 24859</strain>
    </source>
</reference>
<evidence type="ECO:0000256" key="1">
    <source>
        <dbReference type="SAM" id="SignalP"/>
    </source>
</evidence>
<evidence type="ECO:0000313" key="2">
    <source>
        <dbReference type="EMBL" id="PSL49361.1"/>
    </source>
</evidence>
<organism evidence="2 3">
    <name type="scientific">Chitinophaga niastensis</name>
    <dbReference type="NCBI Taxonomy" id="536980"/>
    <lineage>
        <taxon>Bacteria</taxon>
        <taxon>Pseudomonadati</taxon>
        <taxon>Bacteroidota</taxon>
        <taxon>Chitinophagia</taxon>
        <taxon>Chitinophagales</taxon>
        <taxon>Chitinophagaceae</taxon>
        <taxon>Chitinophaga</taxon>
    </lineage>
</organism>
<proteinExistence type="predicted"/>
<feature type="chain" id="PRO_5015191240" description="Lipoprotein" evidence="1">
    <location>
        <begin position="23"/>
        <end position="224"/>
    </location>
</feature>
<dbReference type="AlphaFoldDB" id="A0A2P8HT05"/>
<keyword evidence="3" id="KW-1185">Reference proteome</keyword>
<evidence type="ECO:0000313" key="3">
    <source>
        <dbReference type="Proteomes" id="UP000240971"/>
    </source>
</evidence>